<dbReference type="AlphaFoldDB" id="A0AAV3RZR9"/>
<proteinExistence type="predicted"/>
<reference evidence="2 3" key="1">
    <citation type="submission" date="2024-01" db="EMBL/GenBank/DDBJ databases">
        <title>The complete chloroplast genome sequence of Lithospermum erythrorhizon: insights into the phylogenetic relationship among Boraginaceae species and the maternal lineages of purple gromwells.</title>
        <authorList>
            <person name="Okada T."/>
            <person name="Watanabe K."/>
        </authorList>
    </citation>
    <scope>NUCLEOTIDE SEQUENCE [LARGE SCALE GENOMIC DNA]</scope>
</reference>
<dbReference type="EMBL" id="BAABME010014505">
    <property type="protein sequence ID" value="GAA0187236.1"/>
    <property type="molecule type" value="Genomic_DNA"/>
</dbReference>
<gene>
    <name evidence="2" type="ORF">LIER_34524</name>
</gene>
<evidence type="ECO:0000313" key="3">
    <source>
        <dbReference type="Proteomes" id="UP001454036"/>
    </source>
</evidence>
<comment type="caution">
    <text evidence="2">The sequence shown here is derived from an EMBL/GenBank/DDBJ whole genome shotgun (WGS) entry which is preliminary data.</text>
</comment>
<evidence type="ECO:0000313" key="2">
    <source>
        <dbReference type="EMBL" id="GAA0187236.1"/>
    </source>
</evidence>
<feature type="region of interest" description="Disordered" evidence="1">
    <location>
        <begin position="1"/>
        <end position="25"/>
    </location>
</feature>
<keyword evidence="3" id="KW-1185">Reference proteome</keyword>
<feature type="region of interest" description="Disordered" evidence="1">
    <location>
        <begin position="56"/>
        <end position="93"/>
    </location>
</feature>
<protein>
    <submittedName>
        <fullName evidence="2">Uncharacterized protein</fullName>
    </submittedName>
</protein>
<feature type="compositionally biased region" description="Polar residues" evidence="1">
    <location>
        <begin position="1"/>
        <end position="12"/>
    </location>
</feature>
<evidence type="ECO:0000256" key="1">
    <source>
        <dbReference type="SAM" id="MobiDB-lite"/>
    </source>
</evidence>
<organism evidence="2 3">
    <name type="scientific">Lithospermum erythrorhizon</name>
    <name type="common">Purple gromwell</name>
    <name type="synonym">Lithospermum officinale var. erythrorhizon</name>
    <dbReference type="NCBI Taxonomy" id="34254"/>
    <lineage>
        <taxon>Eukaryota</taxon>
        <taxon>Viridiplantae</taxon>
        <taxon>Streptophyta</taxon>
        <taxon>Embryophyta</taxon>
        <taxon>Tracheophyta</taxon>
        <taxon>Spermatophyta</taxon>
        <taxon>Magnoliopsida</taxon>
        <taxon>eudicotyledons</taxon>
        <taxon>Gunneridae</taxon>
        <taxon>Pentapetalae</taxon>
        <taxon>asterids</taxon>
        <taxon>lamiids</taxon>
        <taxon>Boraginales</taxon>
        <taxon>Boraginaceae</taxon>
        <taxon>Boraginoideae</taxon>
        <taxon>Lithospermeae</taxon>
        <taxon>Lithospermum</taxon>
    </lineage>
</organism>
<name>A0AAV3RZR9_LITER</name>
<sequence length="120" mass="13302">MSRSNLWPQTNRVAPLPPPMASNKAGRIRKLRRVNQIETDDKGKVQVCKICKEQGHNSRVNARPKQNARPRIRRSLSNSTWRQPQPVMSSATSGIAISVPPPIVGMAARTTFIPPTKTSP</sequence>
<dbReference type="Proteomes" id="UP001454036">
    <property type="component" value="Unassembled WGS sequence"/>
</dbReference>
<feature type="compositionally biased region" description="Polar residues" evidence="1">
    <location>
        <begin position="75"/>
        <end position="93"/>
    </location>
</feature>
<accession>A0AAV3RZR9</accession>